<gene>
    <name evidence="5" type="ORF">ACFFV7_10375</name>
</gene>
<evidence type="ECO:0000256" key="4">
    <source>
        <dbReference type="PROSITE-ProRule" id="PRU00742"/>
    </source>
</evidence>
<dbReference type="PRINTS" id="PR00116">
    <property type="entry name" value="ARGINASE"/>
</dbReference>
<dbReference type="PANTHER" id="PTHR43782:SF3">
    <property type="entry name" value="ARGINASE"/>
    <property type="match status" value="1"/>
</dbReference>
<comment type="similarity">
    <text evidence="4">Belongs to the arginase family.</text>
</comment>
<evidence type="ECO:0000313" key="6">
    <source>
        <dbReference type="Proteomes" id="UP001589647"/>
    </source>
</evidence>
<dbReference type="InterPro" id="IPR023696">
    <property type="entry name" value="Ureohydrolase_dom_sf"/>
</dbReference>
<proteinExistence type="inferred from homology"/>
<name>A0ABV5ICX2_9ACTN</name>
<dbReference type="PROSITE" id="PS51409">
    <property type="entry name" value="ARGINASE_2"/>
    <property type="match status" value="1"/>
</dbReference>
<accession>A0ABV5ICX2</accession>
<protein>
    <submittedName>
        <fullName evidence="5">Arginase family protein</fullName>
    </submittedName>
</protein>
<dbReference type="SUPFAM" id="SSF52768">
    <property type="entry name" value="Arginase/deacetylase"/>
    <property type="match status" value="1"/>
</dbReference>
<comment type="caution">
    <text evidence="5">The sequence shown here is derived from an EMBL/GenBank/DDBJ whole genome shotgun (WGS) entry which is preliminary data.</text>
</comment>
<keyword evidence="6" id="KW-1185">Reference proteome</keyword>
<reference evidence="5 6" key="1">
    <citation type="submission" date="2024-09" db="EMBL/GenBank/DDBJ databases">
        <authorList>
            <person name="Sun Q."/>
            <person name="Mori K."/>
        </authorList>
    </citation>
    <scope>NUCLEOTIDE SEQUENCE [LARGE SCALE GENOMIC DNA]</scope>
    <source>
        <strain evidence="5 6">CCM 3426</strain>
    </source>
</reference>
<keyword evidence="3" id="KW-0464">Manganese</keyword>
<dbReference type="InterPro" id="IPR006035">
    <property type="entry name" value="Ureohydrolase"/>
</dbReference>
<dbReference type="Pfam" id="PF00491">
    <property type="entry name" value="Arginase"/>
    <property type="match status" value="1"/>
</dbReference>
<keyword evidence="2" id="KW-0378">Hydrolase</keyword>
<evidence type="ECO:0000256" key="3">
    <source>
        <dbReference type="ARBA" id="ARBA00023211"/>
    </source>
</evidence>
<dbReference type="Gene3D" id="3.40.800.10">
    <property type="entry name" value="Ureohydrolase domain"/>
    <property type="match status" value="1"/>
</dbReference>
<dbReference type="EMBL" id="JBHMEI010000005">
    <property type="protein sequence ID" value="MFB9201599.1"/>
    <property type="molecule type" value="Genomic_DNA"/>
</dbReference>
<organism evidence="5 6">
    <name type="scientific">Nonomuraea spiralis</name>
    <dbReference type="NCBI Taxonomy" id="46182"/>
    <lineage>
        <taxon>Bacteria</taxon>
        <taxon>Bacillati</taxon>
        <taxon>Actinomycetota</taxon>
        <taxon>Actinomycetes</taxon>
        <taxon>Streptosporangiales</taxon>
        <taxon>Streptosporangiaceae</taxon>
        <taxon>Nonomuraea</taxon>
    </lineage>
</organism>
<dbReference type="RefSeq" id="WP_189649826.1">
    <property type="nucleotide sequence ID" value="NZ_BMRC01000011.1"/>
</dbReference>
<evidence type="ECO:0000256" key="2">
    <source>
        <dbReference type="ARBA" id="ARBA00022801"/>
    </source>
</evidence>
<dbReference type="Proteomes" id="UP001589647">
    <property type="component" value="Unassembled WGS sequence"/>
</dbReference>
<sequence>MSVLYVPYHLDEHQPDLNVPLPGDVPVAEFAVELPGPDVWSRLGQLYDAVAAAVERTVRAGTLPVVVSGDCTVSIGMTAGLQRAGLDPSIVWIDAHGDLQTLETTPSGYLGGMALRFLLGYRPDHVADRLALRPPAEERVLLVDARDLDPPEADYLASSGVSRSGLDALTPETLPPGPILLNLDLDVLDPSCLPGLRYPAADGPGVAALLRATRVVLDSGRLAALNLACTWHPGRTDPDGIREHLVTTILADLRAKQV</sequence>
<evidence type="ECO:0000256" key="1">
    <source>
        <dbReference type="ARBA" id="ARBA00022723"/>
    </source>
</evidence>
<dbReference type="PANTHER" id="PTHR43782">
    <property type="entry name" value="ARGINASE"/>
    <property type="match status" value="1"/>
</dbReference>
<keyword evidence="1" id="KW-0479">Metal-binding</keyword>
<evidence type="ECO:0000313" key="5">
    <source>
        <dbReference type="EMBL" id="MFB9201599.1"/>
    </source>
</evidence>